<evidence type="ECO:0000256" key="8">
    <source>
        <dbReference type="ARBA" id="ARBA00023624"/>
    </source>
</evidence>
<dbReference type="Pfam" id="PF00899">
    <property type="entry name" value="ThiF"/>
    <property type="match status" value="1"/>
</dbReference>
<dbReference type="GO" id="GO:0019781">
    <property type="term" value="F:NEDD8 activating enzyme activity"/>
    <property type="evidence" value="ECO:0007669"/>
    <property type="project" value="UniProtKB-UniRule"/>
</dbReference>
<dbReference type="GO" id="GO:0005634">
    <property type="term" value="C:nucleus"/>
    <property type="evidence" value="ECO:0007669"/>
    <property type="project" value="TreeGrafter"/>
</dbReference>
<feature type="active site" description="Glycyl thioester intermediate" evidence="10">
    <location>
        <position position="211"/>
    </location>
</feature>
<comment type="catalytic activity">
    <reaction evidence="9 11">
        <text>ATP + [NEDD8 protein] + [E1 NEDD8-activating enzyme]-L-cysteine = AMP + diphosphate + [E1 NEDD8-activating enzyme]-S-[NEDD8 protein]-yl-L-cysteine.</text>
        <dbReference type="EC" id="6.2.1.64"/>
    </reaction>
</comment>
<dbReference type="Gene3D" id="1.10.10.520">
    <property type="entry name" value="Ubiquitin activating enzymes (Uba3). Chain: B, domain 2"/>
    <property type="match status" value="1"/>
</dbReference>
<keyword evidence="14" id="KW-1185">Reference proteome</keyword>
<dbReference type="EC" id="6.2.1.64" evidence="8 11"/>
<evidence type="ECO:0000256" key="11">
    <source>
        <dbReference type="RuleBase" id="RU368009"/>
    </source>
</evidence>
<evidence type="ECO:0000259" key="12">
    <source>
        <dbReference type="SMART" id="SM01181"/>
    </source>
</evidence>
<evidence type="ECO:0000313" key="14">
    <source>
        <dbReference type="Proteomes" id="UP001150925"/>
    </source>
</evidence>
<dbReference type="EMBL" id="JANBPY010000019">
    <property type="protein sequence ID" value="KAJ1969834.1"/>
    <property type="molecule type" value="Genomic_DNA"/>
</dbReference>
<evidence type="ECO:0000256" key="10">
    <source>
        <dbReference type="PROSITE-ProRule" id="PRU10132"/>
    </source>
</evidence>
<dbReference type="PANTHER" id="PTHR10953">
    <property type="entry name" value="UBIQUITIN-ACTIVATING ENZYME E1"/>
    <property type="match status" value="1"/>
</dbReference>
<reference evidence="13" key="1">
    <citation type="submission" date="2022-07" db="EMBL/GenBank/DDBJ databases">
        <title>Phylogenomic reconstructions and comparative analyses of Kickxellomycotina fungi.</title>
        <authorList>
            <person name="Reynolds N.K."/>
            <person name="Stajich J.E."/>
            <person name="Barry K."/>
            <person name="Grigoriev I.V."/>
            <person name="Crous P."/>
            <person name="Smith M.E."/>
        </authorList>
    </citation>
    <scope>NUCLEOTIDE SEQUENCE</scope>
    <source>
        <strain evidence="13">RSA 1196</strain>
    </source>
</reference>
<evidence type="ECO:0000313" key="13">
    <source>
        <dbReference type="EMBL" id="KAJ1969834.1"/>
    </source>
</evidence>
<evidence type="ECO:0000256" key="7">
    <source>
        <dbReference type="ARBA" id="ARBA00022840"/>
    </source>
</evidence>
<proteinExistence type="inferred from homology"/>
<dbReference type="Gene3D" id="3.10.290.20">
    <property type="entry name" value="Ubiquitin-like 2 activating enzyme e1b. Chain: B, domain 3"/>
    <property type="match status" value="1"/>
</dbReference>
<dbReference type="GO" id="GO:0005737">
    <property type="term" value="C:cytoplasm"/>
    <property type="evidence" value="ECO:0007669"/>
    <property type="project" value="TreeGrafter"/>
</dbReference>
<keyword evidence="5 11" id="KW-0547">Nucleotide-binding</keyword>
<dbReference type="Pfam" id="PF08825">
    <property type="entry name" value="E2_bind"/>
    <property type="match status" value="1"/>
</dbReference>
<evidence type="ECO:0000256" key="9">
    <source>
        <dbReference type="ARBA" id="ARBA00024626"/>
    </source>
</evidence>
<gene>
    <name evidence="13" type="primary">uba3</name>
    <name evidence="13" type="ORF">IWQ62_000357</name>
</gene>
<dbReference type="InterPro" id="IPR023318">
    <property type="entry name" value="Ub_act_enz_dom_a_sf"/>
</dbReference>
<evidence type="ECO:0000256" key="4">
    <source>
        <dbReference type="ARBA" id="ARBA00022598"/>
    </source>
</evidence>
<evidence type="ECO:0000256" key="6">
    <source>
        <dbReference type="ARBA" id="ARBA00022786"/>
    </source>
</evidence>
<keyword evidence="7 11" id="KW-0067">ATP-binding</keyword>
<dbReference type="GO" id="GO:0005524">
    <property type="term" value="F:ATP binding"/>
    <property type="evidence" value="ECO:0007669"/>
    <property type="project" value="UniProtKB-UniRule"/>
</dbReference>
<dbReference type="Proteomes" id="UP001150925">
    <property type="component" value="Unassembled WGS sequence"/>
</dbReference>
<evidence type="ECO:0000256" key="2">
    <source>
        <dbReference type="ARBA" id="ARBA00006310"/>
    </source>
</evidence>
<dbReference type="InterPro" id="IPR014929">
    <property type="entry name" value="E2-binding"/>
</dbReference>
<dbReference type="Gene3D" id="3.40.50.720">
    <property type="entry name" value="NAD(P)-binding Rossmann-like Domain"/>
    <property type="match status" value="1"/>
</dbReference>
<dbReference type="SMART" id="SM01181">
    <property type="entry name" value="E2_bind"/>
    <property type="match status" value="1"/>
</dbReference>
<keyword evidence="6 11" id="KW-0833">Ubl conjugation pathway</keyword>
<dbReference type="PANTHER" id="PTHR10953:SF6">
    <property type="entry name" value="NEDD8-ACTIVATING ENZYME E1 CATALYTIC SUBUNIT"/>
    <property type="match status" value="1"/>
</dbReference>
<comment type="pathway">
    <text evidence="1 11">Protein modification; protein neddylation.</text>
</comment>
<accession>A0A9W8AUM1</accession>
<dbReference type="PROSITE" id="PS00865">
    <property type="entry name" value="UBIQUITIN_ACTIVAT_2"/>
    <property type="match status" value="1"/>
</dbReference>
<organism evidence="13 14">
    <name type="scientific">Dispira parvispora</name>
    <dbReference type="NCBI Taxonomy" id="1520584"/>
    <lineage>
        <taxon>Eukaryota</taxon>
        <taxon>Fungi</taxon>
        <taxon>Fungi incertae sedis</taxon>
        <taxon>Zoopagomycota</taxon>
        <taxon>Kickxellomycotina</taxon>
        <taxon>Dimargaritomycetes</taxon>
        <taxon>Dimargaritales</taxon>
        <taxon>Dimargaritaceae</taxon>
        <taxon>Dispira</taxon>
    </lineage>
</organism>
<keyword evidence="4 11" id="KW-0436">Ligase</keyword>
<evidence type="ECO:0000256" key="1">
    <source>
        <dbReference type="ARBA" id="ARBA00005032"/>
    </source>
</evidence>
<comment type="similarity">
    <text evidence="2 11">Belongs to the ubiquitin-activating E1 family. UBA3 subfamily.</text>
</comment>
<protein>
    <recommendedName>
        <fullName evidence="3 11">NEDD8-activating enzyme E1 catalytic subunit</fullName>
        <ecNumber evidence="8 11">6.2.1.64</ecNumber>
    </recommendedName>
</protein>
<dbReference type="InterPro" id="IPR045886">
    <property type="entry name" value="ThiF/MoeB/HesA"/>
</dbReference>
<dbReference type="FunFam" id="3.10.290.20:FF:000003">
    <property type="entry name" value="Ubiquitin-activating enzyme E1 C"/>
    <property type="match status" value="1"/>
</dbReference>
<dbReference type="SUPFAM" id="SSF69572">
    <property type="entry name" value="Activating enzymes of the ubiquitin-like proteins"/>
    <property type="match status" value="1"/>
</dbReference>
<dbReference type="OrthoDB" id="10255449at2759"/>
<comment type="caution">
    <text evidence="13">The sequence shown here is derived from an EMBL/GenBank/DDBJ whole genome shotgun (WGS) entry which is preliminary data.</text>
</comment>
<sequence length="436" mass="48320">MVQAKYAQLYQCLEPTTIPSWSDPSSVNSTDDTPLVNAEEQAQAREFLHTCKVLVVGAGGLGCEILKNLALSGFTNIHVIDMDTIDLSNLNRQFLFRTKDIGRPKATVAAEFLKQRLQGIEVTPHFNRIEDKDDDFYRQFDLIVCGLDSVEARRWINALVVQLNESGTVLPLIDGGSEGLGGQARVILPPHTSCYECSLELLKKQTVYPLCTIANTPRLPEHCIEWASVVGWPEHAPGEALDTDNPDHLHWLYQTALDRAQQFGIPGVTYSLTQGVVKNIVPALAYTNAIIASACVNEALKLVTCCQPTLDNYMMYTGSDGIYTYTYKYEKRPDCPVCGRETKVMRIDRNTTLEKFLEILSDTPDIQLQNPSVGVGSRSLYMQSPPSLEEATRPNLEKPLCALVDDGDELVVTAKALPISLLIRVKFIPDPSESSQ</sequence>
<dbReference type="CDD" id="cd01488">
    <property type="entry name" value="Uba3_RUB"/>
    <property type="match status" value="1"/>
</dbReference>
<evidence type="ECO:0000256" key="3">
    <source>
        <dbReference type="ARBA" id="ARBA00015203"/>
    </source>
</evidence>
<feature type="domain" description="E2 binding" evidence="12">
    <location>
        <begin position="345"/>
        <end position="428"/>
    </location>
</feature>
<dbReference type="InterPro" id="IPR035985">
    <property type="entry name" value="Ubiquitin-activating_enz"/>
</dbReference>
<evidence type="ECO:0000256" key="5">
    <source>
        <dbReference type="ARBA" id="ARBA00022741"/>
    </source>
</evidence>
<dbReference type="FunFam" id="1.10.10.520:FF:000001">
    <property type="entry name" value="NEDD8-activating enzyme E1 catalytic subunit"/>
    <property type="match status" value="1"/>
</dbReference>
<dbReference type="GO" id="GO:0045116">
    <property type="term" value="P:protein neddylation"/>
    <property type="evidence" value="ECO:0007669"/>
    <property type="project" value="UniProtKB-UniRule"/>
</dbReference>
<dbReference type="AlphaFoldDB" id="A0A9W8AUM1"/>
<dbReference type="InterPro" id="IPR030468">
    <property type="entry name" value="Uba3_N"/>
</dbReference>
<name>A0A9W8AUM1_9FUNG</name>
<comment type="function">
    <text evidence="11">Catalytic subunit of the dimeric E1 enzyme, which activates NEDD8.</text>
</comment>
<dbReference type="InterPro" id="IPR000594">
    <property type="entry name" value="ThiF_NAD_FAD-bd"/>
</dbReference>
<dbReference type="InterPro" id="IPR033127">
    <property type="entry name" value="UBQ-activ_enz_E1_Cys_AS"/>
</dbReference>